<accession>A0A9P0GUV5</accession>
<organism evidence="1 2">
    <name type="scientific">Nezara viridula</name>
    <name type="common">Southern green stink bug</name>
    <name type="synonym">Cimex viridulus</name>
    <dbReference type="NCBI Taxonomy" id="85310"/>
    <lineage>
        <taxon>Eukaryota</taxon>
        <taxon>Metazoa</taxon>
        <taxon>Ecdysozoa</taxon>
        <taxon>Arthropoda</taxon>
        <taxon>Hexapoda</taxon>
        <taxon>Insecta</taxon>
        <taxon>Pterygota</taxon>
        <taxon>Neoptera</taxon>
        <taxon>Paraneoptera</taxon>
        <taxon>Hemiptera</taxon>
        <taxon>Heteroptera</taxon>
        <taxon>Panheteroptera</taxon>
        <taxon>Pentatomomorpha</taxon>
        <taxon>Pentatomoidea</taxon>
        <taxon>Pentatomidae</taxon>
        <taxon>Pentatominae</taxon>
        <taxon>Nezara</taxon>
    </lineage>
</organism>
<dbReference type="EMBL" id="OV725077">
    <property type="protein sequence ID" value="CAH1388739.1"/>
    <property type="molecule type" value="Genomic_DNA"/>
</dbReference>
<dbReference type="Proteomes" id="UP001152798">
    <property type="component" value="Chromosome 1"/>
</dbReference>
<sequence length="75" mass="8479">MATVRRICPLRSSGNGLFRLFRRNHHDAPTYLRARRAKKATAVLAVGGIALYSFLKLNHFDNTVHAFKKAIKVSQ</sequence>
<keyword evidence="2" id="KW-1185">Reference proteome</keyword>
<proteinExistence type="predicted"/>
<dbReference type="AlphaFoldDB" id="A0A9P0GUV5"/>
<protein>
    <submittedName>
        <fullName evidence="1">Uncharacterized protein</fullName>
    </submittedName>
</protein>
<evidence type="ECO:0000313" key="1">
    <source>
        <dbReference type="EMBL" id="CAH1388739.1"/>
    </source>
</evidence>
<reference evidence="1" key="1">
    <citation type="submission" date="2022-01" db="EMBL/GenBank/DDBJ databases">
        <authorList>
            <person name="King R."/>
        </authorList>
    </citation>
    <scope>NUCLEOTIDE SEQUENCE</scope>
</reference>
<name>A0A9P0GUV5_NEZVI</name>
<evidence type="ECO:0000313" key="2">
    <source>
        <dbReference type="Proteomes" id="UP001152798"/>
    </source>
</evidence>
<gene>
    <name evidence="1" type="ORF">NEZAVI_LOCUS298</name>
</gene>
<dbReference type="OrthoDB" id="10348379at2759"/>